<feature type="region of interest" description="Disordered" evidence="4">
    <location>
        <begin position="609"/>
        <end position="668"/>
    </location>
</feature>
<dbReference type="PROSITE" id="PS50082">
    <property type="entry name" value="WD_REPEATS_2"/>
    <property type="match status" value="1"/>
</dbReference>
<proteinExistence type="predicted"/>
<feature type="compositionally biased region" description="Low complexity" evidence="4">
    <location>
        <begin position="57"/>
        <end position="80"/>
    </location>
</feature>
<dbReference type="SUPFAM" id="SSF50978">
    <property type="entry name" value="WD40 repeat-like"/>
    <property type="match status" value="1"/>
</dbReference>
<evidence type="ECO:0000256" key="4">
    <source>
        <dbReference type="SAM" id="MobiDB-lite"/>
    </source>
</evidence>
<feature type="compositionally biased region" description="Polar residues" evidence="4">
    <location>
        <begin position="1"/>
        <end position="12"/>
    </location>
</feature>
<evidence type="ECO:0000256" key="1">
    <source>
        <dbReference type="ARBA" id="ARBA00022574"/>
    </source>
</evidence>
<evidence type="ECO:0000256" key="2">
    <source>
        <dbReference type="ARBA" id="ARBA00022737"/>
    </source>
</evidence>
<feature type="region of interest" description="Disordered" evidence="4">
    <location>
        <begin position="459"/>
        <end position="484"/>
    </location>
</feature>
<dbReference type="InterPro" id="IPR019775">
    <property type="entry name" value="WD40_repeat_CS"/>
</dbReference>
<name>A0A4S8MXP5_DENBC</name>
<dbReference type="PANTHER" id="PTHR46170:SF1">
    <property type="entry name" value="GATOR COMPLEX PROTEIN WDR59"/>
    <property type="match status" value="1"/>
</dbReference>
<evidence type="ECO:0000313" key="6">
    <source>
        <dbReference type="Proteomes" id="UP000297245"/>
    </source>
</evidence>
<dbReference type="SMART" id="SM00320">
    <property type="entry name" value="WD40"/>
    <property type="match status" value="5"/>
</dbReference>
<accession>A0A4S8MXP5</accession>
<dbReference type="InterPro" id="IPR036322">
    <property type="entry name" value="WD40_repeat_dom_sf"/>
</dbReference>
<dbReference type="Pfam" id="PF00400">
    <property type="entry name" value="WD40"/>
    <property type="match status" value="1"/>
</dbReference>
<sequence>MHSNIGNINADANGTHVDPLDQTPRVPGIRRQSLLSTRKPPSFQDIEPQSQSRKRSGQSQQGQNTSQSQAQTGTITGTGTFPAGILSSGEESDLADGYDAGIRKSLEIDMKELVGDAVGNMSISPASRDVVLAARRGLFIIDLEAPFEVPRFLPQGGTWDVADVQWNPHPSRANYVVSTSSEKLLIWNLDLPGQTSIEHILHSHYRAITDLNWHTTERDTVVSTGIDSWVWAWDLRETRKPIFGLCAFNSPGTQVKWNRQNPNILASSHSNTVLIWDRRKGSLPITTINGHTSRIYGIDWSHTASNEIVTCSLDKTIKLWNINECGGDRASECTPSSFNSSNSINVSTSPTSLPNASRSHSAKFIINTTYPVWRARNLPFGKGVLSLAQRGETALEMYAIEEEGEKMFSDNVAVKTFEGHTDVVKEFVWRRGGHDDSEYQLITWSKDRTLRFWPMDSESMRKVGRSPPARGRSASTGTSKTRDHTIKATKSFRNLPEELGSLPLLSAPIGNRAILAEVRAGIPSRRRNDSMTQQYPAVPIPRPLPQDLASSSSLGISSLNDLVSLSSTVKIYGPLSGTGGTMSRGAAGNKSRAKVDALSWLSWVKVREGKRAGSSSGPGSRGDSGEAGKDPNYSGAKDEKDAVTGEKRKRSESRVRPGTDERDTNQLQDEITSVLNKLGSSKVKLEKHDLTKKRTCTLGLQVPWGENSTVFLRITFTFPRDYPNASHPDGTPTINLEHTPLITIQDRAFILRRLRTIRETNRPCLEACLRFLLYHNEDEKADITFGSESSDDDEPSSKKEKEVTMSLLRNNKNLAEPRTSQGSFGPNGRPFLAPPRLVRNVVSNLSITPSKNPETPSAGGDEPVPRLFQSPSLVSDAIRRLSLAATDRASKSVESRRAESGDHITRIMTNLLTFPRHRRRRESDSVRSESVSNHMAMVAPRRSTVVIRNTTTIAGGDRRVAVDYIFMSNDVVEVCDTNASVARSRGRYDHERIFKALTAVLGTRPDSTPYTLLTKQILQQTITTLRAQKDVQMLAMVAAIILQSLPKSLPLSQSISRLQTPISSARFSGVLNTPKFAHADYFGMPKSLSGLHSPLSPTGTSRVPPSPQPSISISSTSSRGSWSSLFNTGTMRHFMAGVQDTLKDGLSNSTEIAPTAVPGRWVAVPRSDKILRGPDSPIPRQAPWKESLPATPPTVSKSWNEMSMPSPPNKPAFSSAGHRKSSFLHRNGSHKMDKEKWTVMFRPAPEANNIEPIFNDEEIDFLIRHIYFYAEILFRWELTNKRLELLKSVNAVDPHHNGTSNTIDRVVFILRKFLWTVYVFYLPVVCSRSLHQLHTLPSRHTHLLLVKTTITSMSYRLWLYVYGGWKKLAQFGFGSICSKFTIG</sequence>
<feature type="compositionally biased region" description="Basic and acidic residues" evidence="4">
    <location>
        <begin position="652"/>
        <end position="664"/>
    </location>
</feature>
<dbReference type="EMBL" id="ML179038">
    <property type="protein sequence ID" value="THV07254.1"/>
    <property type="molecule type" value="Genomic_DNA"/>
</dbReference>
<dbReference type="GO" id="GO:0034198">
    <property type="term" value="P:cellular response to amino acid starvation"/>
    <property type="evidence" value="ECO:0007669"/>
    <property type="project" value="TreeGrafter"/>
</dbReference>
<dbReference type="PANTHER" id="PTHR46170">
    <property type="entry name" value="GATOR COMPLEX PROTEIN WDR59"/>
    <property type="match status" value="1"/>
</dbReference>
<dbReference type="GO" id="GO:1904263">
    <property type="term" value="P:positive regulation of TORC1 signaling"/>
    <property type="evidence" value="ECO:0007669"/>
    <property type="project" value="TreeGrafter"/>
</dbReference>
<reference evidence="5 6" key="1">
    <citation type="journal article" date="2019" name="Nat. Ecol. Evol.">
        <title>Megaphylogeny resolves global patterns of mushroom evolution.</title>
        <authorList>
            <person name="Varga T."/>
            <person name="Krizsan K."/>
            <person name="Foldi C."/>
            <person name="Dima B."/>
            <person name="Sanchez-Garcia M."/>
            <person name="Sanchez-Ramirez S."/>
            <person name="Szollosi G.J."/>
            <person name="Szarkandi J.G."/>
            <person name="Papp V."/>
            <person name="Albert L."/>
            <person name="Andreopoulos W."/>
            <person name="Angelini C."/>
            <person name="Antonin V."/>
            <person name="Barry K.W."/>
            <person name="Bougher N.L."/>
            <person name="Buchanan P."/>
            <person name="Buyck B."/>
            <person name="Bense V."/>
            <person name="Catcheside P."/>
            <person name="Chovatia M."/>
            <person name="Cooper J."/>
            <person name="Damon W."/>
            <person name="Desjardin D."/>
            <person name="Finy P."/>
            <person name="Geml J."/>
            <person name="Haridas S."/>
            <person name="Hughes K."/>
            <person name="Justo A."/>
            <person name="Karasinski D."/>
            <person name="Kautmanova I."/>
            <person name="Kiss B."/>
            <person name="Kocsube S."/>
            <person name="Kotiranta H."/>
            <person name="LaButti K.M."/>
            <person name="Lechner B.E."/>
            <person name="Liimatainen K."/>
            <person name="Lipzen A."/>
            <person name="Lukacs Z."/>
            <person name="Mihaltcheva S."/>
            <person name="Morgado L.N."/>
            <person name="Niskanen T."/>
            <person name="Noordeloos M.E."/>
            <person name="Ohm R.A."/>
            <person name="Ortiz-Santana B."/>
            <person name="Ovrebo C."/>
            <person name="Racz N."/>
            <person name="Riley R."/>
            <person name="Savchenko A."/>
            <person name="Shiryaev A."/>
            <person name="Soop K."/>
            <person name="Spirin V."/>
            <person name="Szebenyi C."/>
            <person name="Tomsovsky M."/>
            <person name="Tulloss R.E."/>
            <person name="Uehling J."/>
            <person name="Grigoriev I.V."/>
            <person name="Vagvolgyi C."/>
            <person name="Papp T."/>
            <person name="Martin F.M."/>
            <person name="Miettinen O."/>
            <person name="Hibbett D.S."/>
            <person name="Nagy L.G."/>
        </authorList>
    </citation>
    <scope>NUCLEOTIDE SEQUENCE [LARGE SCALE GENOMIC DNA]</scope>
    <source>
        <strain evidence="5 6">CBS 962.96</strain>
    </source>
</reference>
<dbReference type="PROSITE" id="PS50294">
    <property type="entry name" value="WD_REPEATS_REGION"/>
    <property type="match status" value="1"/>
</dbReference>
<feature type="region of interest" description="Disordered" evidence="4">
    <location>
        <begin position="808"/>
        <end position="832"/>
    </location>
</feature>
<keyword evidence="6" id="KW-1185">Reference proteome</keyword>
<dbReference type="InterPro" id="IPR001680">
    <property type="entry name" value="WD40_rpt"/>
</dbReference>
<evidence type="ECO:0000256" key="3">
    <source>
        <dbReference type="PROSITE-ProRule" id="PRU00221"/>
    </source>
</evidence>
<feature type="region of interest" description="Disordered" evidence="4">
    <location>
        <begin position="1170"/>
        <end position="1218"/>
    </location>
</feature>
<feature type="region of interest" description="Disordered" evidence="4">
    <location>
        <begin position="846"/>
        <end position="868"/>
    </location>
</feature>
<feature type="compositionally biased region" description="Basic and acidic residues" evidence="4">
    <location>
        <begin position="636"/>
        <end position="646"/>
    </location>
</feature>
<organism evidence="5 6">
    <name type="scientific">Dendrothele bispora (strain CBS 962.96)</name>
    <dbReference type="NCBI Taxonomy" id="1314807"/>
    <lineage>
        <taxon>Eukaryota</taxon>
        <taxon>Fungi</taxon>
        <taxon>Dikarya</taxon>
        <taxon>Basidiomycota</taxon>
        <taxon>Agaricomycotina</taxon>
        <taxon>Agaricomycetes</taxon>
        <taxon>Agaricomycetidae</taxon>
        <taxon>Agaricales</taxon>
        <taxon>Agaricales incertae sedis</taxon>
        <taxon>Dendrothele</taxon>
    </lineage>
</organism>
<dbReference type="GO" id="GO:0035859">
    <property type="term" value="C:Seh1-associated complex"/>
    <property type="evidence" value="ECO:0007669"/>
    <property type="project" value="TreeGrafter"/>
</dbReference>
<feature type="region of interest" description="Disordered" evidence="4">
    <location>
        <begin position="1092"/>
        <end position="1119"/>
    </location>
</feature>
<feature type="region of interest" description="Disordered" evidence="4">
    <location>
        <begin position="525"/>
        <end position="546"/>
    </location>
</feature>
<feature type="compositionally biased region" description="Polar residues" evidence="4">
    <location>
        <begin position="1193"/>
        <end position="1203"/>
    </location>
</feature>
<keyword evidence="1 3" id="KW-0853">WD repeat</keyword>
<feature type="repeat" description="WD" evidence="3">
    <location>
        <begin position="288"/>
        <end position="323"/>
    </location>
</feature>
<dbReference type="GO" id="GO:0035591">
    <property type="term" value="F:signaling adaptor activity"/>
    <property type="evidence" value="ECO:0007669"/>
    <property type="project" value="TreeGrafter"/>
</dbReference>
<dbReference type="Gene3D" id="2.130.10.10">
    <property type="entry name" value="YVTN repeat-like/Quinoprotein amine dehydrogenase"/>
    <property type="match status" value="1"/>
</dbReference>
<feature type="compositionally biased region" description="Polar residues" evidence="4">
    <location>
        <begin position="846"/>
        <end position="855"/>
    </location>
</feature>
<dbReference type="InterPro" id="IPR049567">
    <property type="entry name" value="WDR59-like"/>
</dbReference>
<keyword evidence="2" id="KW-0677">Repeat</keyword>
<gene>
    <name evidence="5" type="ORF">K435DRAFT_848204</name>
</gene>
<dbReference type="InterPro" id="IPR015943">
    <property type="entry name" value="WD40/YVTN_repeat-like_dom_sf"/>
</dbReference>
<dbReference type="GO" id="GO:0005774">
    <property type="term" value="C:vacuolar membrane"/>
    <property type="evidence" value="ECO:0007669"/>
    <property type="project" value="TreeGrafter"/>
</dbReference>
<protein>
    <submittedName>
        <fullName evidence="5">Uncharacterized protein</fullName>
    </submittedName>
</protein>
<dbReference type="CDD" id="cd11605">
    <property type="entry name" value="RWD_DRWD_ELF-like"/>
    <property type="match status" value="1"/>
</dbReference>
<feature type="region of interest" description="Disordered" evidence="4">
    <location>
        <begin position="1"/>
        <end position="92"/>
    </location>
</feature>
<evidence type="ECO:0000313" key="5">
    <source>
        <dbReference type="EMBL" id="THV07254.1"/>
    </source>
</evidence>
<dbReference type="Proteomes" id="UP000297245">
    <property type="component" value="Unassembled WGS sequence"/>
</dbReference>
<dbReference type="PROSITE" id="PS00678">
    <property type="entry name" value="WD_REPEATS_1"/>
    <property type="match status" value="2"/>
</dbReference>
<feature type="compositionally biased region" description="Low complexity" evidence="4">
    <location>
        <begin position="1109"/>
        <end position="1119"/>
    </location>
</feature>
<feature type="region of interest" description="Disordered" evidence="4">
    <location>
        <begin position="784"/>
        <end position="803"/>
    </location>
</feature>
<dbReference type="OrthoDB" id="311712at2759"/>
<feature type="compositionally biased region" description="Polar residues" evidence="4">
    <location>
        <begin position="808"/>
        <end position="824"/>
    </location>
</feature>